<comment type="caution">
    <text evidence="3">The sequence shown here is derived from an EMBL/GenBank/DDBJ whole genome shotgun (WGS) entry which is preliminary data.</text>
</comment>
<dbReference type="GO" id="GO:0015969">
    <property type="term" value="P:guanosine tetraphosphate metabolic process"/>
    <property type="evidence" value="ECO:0007669"/>
    <property type="project" value="InterPro"/>
</dbReference>
<proteinExistence type="inferred from homology"/>
<dbReference type="PANTHER" id="PTHR21262">
    <property type="entry name" value="GUANOSINE-3',5'-BIS DIPHOSPHATE 3'-PYROPHOSPHOHYDROLASE"/>
    <property type="match status" value="1"/>
</dbReference>
<dbReference type="SUPFAM" id="SSF109604">
    <property type="entry name" value="HD-domain/PDEase-like"/>
    <property type="match status" value="1"/>
</dbReference>
<dbReference type="InterPro" id="IPR043519">
    <property type="entry name" value="NT_sf"/>
</dbReference>
<name>A0A554JBL1_9BACT</name>
<dbReference type="Gene3D" id="1.10.3210.10">
    <property type="entry name" value="Hypothetical protein af1432"/>
    <property type="match status" value="1"/>
</dbReference>
<dbReference type="GO" id="GO:0016301">
    <property type="term" value="F:kinase activity"/>
    <property type="evidence" value="ECO:0007669"/>
    <property type="project" value="UniProtKB-KW"/>
</dbReference>
<dbReference type="InterPro" id="IPR004811">
    <property type="entry name" value="RelA/Spo_fam"/>
</dbReference>
<dbReference type="CDD" id="cd00077">
    <property type="entry name" value="HDc"/>
    <property type="match status" value="1"/>
</dbReference>
<dbReference type="Pfam" id="PF02824">
    <property type="entry name" value="TGS"/>
    <property type="match status" value="1"/>
</dbReference>
<dbReference type="SMART" id="SM00471">
    <property type="entry name" value="HDc"/>
    <property type="match status" value="1"/>
</dbReference>
<dbReference type="InterPro" id="IPR012676">
    <property type="entry name" value="TGS-like"/>
</dbReference>
<dbReference type="FunFam" id="3.30.460.10:FF:000001">
    <property type="entry name" value="GTP pyrophosphokinase RelA"/>
    <property type="match status" value="1"/>
</dbReference>
<dbReference type="EMBL" id="VMFD01000031">
    <property type="protein sequence ID" value="TSC65699.1"/>
    <property type="molecule type" value="Genomic_DNA"/>
</dbReference>
<evidence type="ECO:0000313" key="4">
    <source>
        <dbReference type="Proteomes" id="UP000316253"/>
    </source>
</evidence>
<keyword evidence="3" id="KW-0418">Kinase</keyword>
<sequence>MPGPETPRIYTWDDLAAALADNYSPIAVRQIEAAWRYAEAAHQGQHRLTGEPYISHPLAIAVEVAKLKLDRASVIAALLHDVVEDTPISLNEIKRRFGGKVAELIDGLTKLNRLPSRGGLFVQGERRLDRYERQMETYRKLFLATSKDLRVIILKLLDRLHNMRTLGALPPEKQQITASETMAIFAPIAYRLGIGSIKGELEDLSFSYLEPQAYAEIKSLLKREGPTRTKIIDRCTKVLARELKEAGIEAQISGRAKHYYSLFRKLPRYQHDISQIYDLVACRVVVKDIESCYRVLGAIHQRWHPIAGRVKDYIAQPKPNGYRSLHTTVKATDNRAIEIQIRTERMHQEAEYGVAAHWFYHEQKGAASYLARQVEAISRSYRWVNELAKKQRQVKSLDEFEELMKIDFFGDRIFVYTPKGEVIDLPAGATPIDFAYAIHTDIGNQLTAAKVNGRLIRLSDPLASSDTVELIINRKSRPKADWLRQCQTGLARAAIRQALKKEPARPTS</sequence>
<reference evidence="3 4" key="1">
    <citation type="submission" date="2017-08" db="EMBL/GenBank/DDBJ databases">
        <title>Mechanisms for carbon and nitrogen cycling indicate functional differentiation within the Candidate Phyla Radiation.</title>
        <authorList>
            <person name="Danczak R.E."/>
            <person name="Johnston M.D."/>
            <person name="Kenah C."/>
            <person name="Slattery M."/>
            <person name="Wrighton K.C."/>
            <person name="Wilkins M.J."/>
        </authorList>
    </citation>
    <scope>NUCLEOTIDE SEQUENCE [LARGE SCALE GENOMIC DNA]</scope>
    <source>
        <strain evidence="3">Gr01-1014_85</strain>
    </source>
</reference>
<dbReference type="CDD" id="cd05399">
    <property type="entry name" value="NT_Rel-Spo_like"/>
    <property type="match status" value="1"/>
</dbReference>
<feature type="domain" description="TGS" evidence="2">
    <location>
        <begin position="411"/>
        <end position="472"/>
    </location>
</feature>
<dbReference type="FunFam" id="3.10.20.30:FF:000002">
    <property type="entry name" value="GTP pyrophosphokinase (RelA/SpoT)"/>
    <property type="match status" value="1"/>
</dbReference>
<dbReference type="SMART" id="SM00954">
    <property type="entry name" value="RelA_SpoT"/>
    <property type="match status" value="1"/>
</dbReference>
<dbReference type="InterPro" id="IPR003607">
    <property type="entry name" value="HD/PDEase_dom"/>
</dbReference>
<dbReference type="Gene3D" id="3.30.460.10">
    <property type="entry name" value="Beta Polymerase, domain 2"/>
    <property type="match status" value="1"/>
</dbReference>
<organism evidence="3 4">
    <name type="scientific">Candidatus Berkelbacteria bacterium Gr01-1014_85</name>
    <dbReference type="NCBI Taxonomy" id="2017150"/>
    <lineage>
        <taxon>Bacteria</taxon>
        <taxon>Candidatus Berkelbacteria</taxon>
    </lineage>
</organism>
<dbReference type="GO" id="GO:0005886">
    <property type="term" value="C:plasma membrane"/>
    <property type="evidence" value="ECO:0007669"/>
    <property type="project" value="TreeGrafter"/>
</dbReference>
<dbReference type="SUPFAM" id="SSF81301">
    <property type="entry name" value="Nucleotidyltransferase"/>
    <property type="match status" value="1"/>
</dbReference>
<dbReference type="InterPro" id="IPR007685">
    <property type="entry name" value="RelA_SpoT"/>
</dbReference>
<dbReference type="SUPFAM" id="SSF81271">
    <property type="entry name" value="TGS-like"/>
    <property type="match status" value="1"/>
</dbReference>
<accession>A0A554JBL1</accession>
<dbReference type="CDD" id="cd01668">
    <property type="entry name" value="TGS_RSH"/>
    <property type="match status" value="1"/>
</dbReference>
<dbReference type="PROSITE" id="PS51880">
    <property type="entry name" value="TGS"/>
    <property type="match status" value="1"/>
</dbReference>
<evidence type="ECO:0000256" key="1">
    <source>
        <dbReference type="RuleBase" id="RU003847"/>
    </source>
</evidence>
<evidence type="ECO:0000259" key="2">
    <source>
        <dbReference type="PROSITE" id="PS51880"/>
    </source>
</evidence>
<dbReference type="FunFam" id="1.10.3210.10:FF:000001">
    <property type="entry name" value="GTP pyrophosphokinase RelA"/>
    <property type="match status" value="1"/>
</dbReference>
<dbReference type="Pfam" id="PF04607">
    <property type="entry name" value="RelA_SpoT"/>
    <property type="match status" value="1"/>
</dbReference>
<dbReference type="Proteomes" id="UP000316253">
    <property type="component" value="Unassembled WGS sequence"/>
</dbReference>
<dbReference type="AlphaFoldDB" id="A0A554JBL1"/>
<dbReference type="InterPro" id="IPR033655">
    <property type="entry name" value="TGS_RelA/SpoT"/>
</dbReference>
<gene>
    <name evidence="3" type="ORF">CEO22_381</name>
</gene>
<dbReference type="Gene3D" id="3.10.20.30">
    <property type="match status" value="1"/>
</dbReference>
<keyword evidence="3" id="KW-0808">Transferase</keyword>
<dbReference type="PANTHER" id="PTHR21262:SF31">
    <property type="entry name" value="GTP PYROPHOSPHOKINASE"/>
    <property type="match status" value="1"/>
</dbReference>
<dbReference type="NCBIfam" id="TIGR00691">
    <property type="entry name" value="spoT_relA"/>
    <property type="match status" value="1"/>
</dbReference>
<dbReference type="InterPro" id="IPR012675">
    <property type="entry name" value="Beta-grasp_dom_sf"/>
</dbReference>
<protein>
    <submittedName>
        <fullName evidence="3">GTP pyrophosphokinase</fullName>
    </submittedName>
</protein>
<comment type="similarity">
    <text evidence="1">Belongs to the relA/spoT family.</text>
</comment>
<dbReference type="InterPro" id="IPR004095">
    <property type="entry name" value="TGS"/>
</dbReference>
<dbReference type="Pfam" id="PF13328">
    <property type="entry name" value="HD_4"/>
    <property type="match status" value="1"/>
</dbReference>
<evidence type="ECO:0000313" key="3">
    <source>
        <dbReference type="EMBL" id="TSC65699.1"/>
    </source>
</evidence>
<comment type="function">
    <text evidence="1">In eubacteria ppGpp (guanosine 3'-diphosphate 5'-diphosphate) is a mediator of the stringent response that coordinates a variety of cellular activities in response to changes in nutritional abundance.</text>
</comment>